<evidence type="ECO:0000256" key="2">
    <source>
        <dbReference type="SAM" id="MobiDB-lite"/>
    </source>
</evidence>
<evidence type="ECO:0000313" key="4">
    <source>
        <dbReference type="Proteomes" id="UP001215598"/>
    </source>
</evidence>
<organism evidence="3 4">
    <name type="scientific">Mycena metata</name>
    <dbReference type="NCBI Taxonomy" id="1033252"/>
    <lineage>
        <taxon>Eukaryota</taxon>
        <taxon>Fungi</taxon>
        <taxon>Dikarya</taxon>
        <taxon>Basidiomycota</taxon>
        <taxon>Agaricomycotina</taxon>
        <taxon>Agaricomycetes</taxon>
        <taxon>Agaricomycetidae</taxon>
        <taxon>Agaricales</taxon>
        <taxon>Marasmiineae</taxon>
        <taxon>Mycenaceae</taxon>
        <taxon>Mycena</taxon>
    </lineage>
</organism>
<name>A0AAD7JZ24_9AGAR</name>
<evidence type="ECO:0000256" key="1">
    <source>
        <dbReference type="SAM" id="Coils"/>
    </source>
</evidence>
<dbReference type="Proteomes" id="UP001215598">
    <property type="component" value="Unassembled WGS sequence"/>
</dbReference>
<feature type="region of interest" description="Disordered" evidence="2">
    <location>
        <begin position="115"/>
        <end position="135"/>
    </location>
</feature>
<feature type="coiled-coil region" evidence="1">
    <location>
        <begin position="201"/>
        <end position="228"/>
    </location>
</feature>
<proteinExistence type="predicted"/>
<dbReference type="AlphaFoldDB" id="A0AAD7JZ24"/>
<gene>
    <name evidence="3" type="ORF">B0H16DRAFT_147228</name>
</gene>
<comment type="caution">
    <text evidence="3">The sequence shown here is derived from an EMBL/GenBank/DDBJ whole genome shotgun (WGS) entry which is preliminary data.</text>
</comment>
<accession>A0AAD7JZ24</accession>
<evidence type="ECO:0000313" key="3">
    <source>
        <dbReference type="EMBL" id="KAJ7773353.1"/>
    </source>
</evidence>
<sequence length="281" mass="30261">MYLWTSMRKGIRHYTRTWPHTASAMLPPMTDAERMIKEQDAARAKASTPPPIRARPLAAFMTPQAPRAGFAAYGVPGSAKPAGGAPRYSLGGAARRVPVQDQPWKVNDLLVSGTPSTANGPGTPARGVAARPALSAEERRMISERRRSALKMPDPFFAGGIPGMSPAKKKVGVPGLGLGRVQEGAVAVNAERDAEGSGSEKQDDRTMLESLRETVEGLRRRRESVLADAGIIAEGNAEETDGEGKVEFLPEVERPKSRMLRGRSQVDLVPFLLAFEADVRI</sequence>
<reference evidence="3" key="1">
    <citation type="submission" date="2023-03" db="EMBL/GenBank/DDBJ databases">
        <title>Massive genome expansion in bonnet fungi (Mycena s.s.) driven by repeated elements and novel gene families across ecological guilds.</title>
        <authorList>
            <consortium name="Lawrence Berkeley National Laboratory"/>
            <person name="Harder C.B."/>
            <person name="Miyauchi S."/>
            <person name="Viragh M."/>
            <person name="Kuo A."/>
            <person name="Thoen E."/>
            <person name="Andreopoulos B."/>
            <person name="Lu D."/>
            <person name="Skrede I."/>
            <person name="Drula E."/>
            <person name="Henrissat B."/>
            <person name="Morin E."/>
            <person name="Kohler A."/>
            <person name="Barry K."/>
            <person name="LaButti K."/>
            <person name="Morin E."/>
            <person name="Salamov A."/>
            <person name="Lipzen A."/>
            <person name="Mereny Z."/>
            <person name="Hegedus B."/>
            <person name="Baldrian P."/>
            <person name="Stursova M."/>
            <person name="Weitz H."/>
            <person name="Taylor A."/>
            <person name="Grigoriev I.V."/>
            <person name="Nagy L.G."/>
            <person name="Martin F."/>
            <person name="Kauserud H."/>
        </authorList>
    </citation>
    <scope>NUCLEOTIDE SEQUENCE</scope>
    <source>
        <strain evidence="3">CBHHK182m</strain>
    </source>
</reference>
<keyword evidence="1" id="KW-0175">Coiled coil</keyword>
<dbReference type="EMBL" id="JARKIB010000013">
    <property type="protein sequence ID" value="KAJ7773353.1"/>
    <property type="molecule type" value="Genomic_DNA"/>
</dbReference>
<protein>
    <submittedName>
        <fullName evidence="3">Uncharacterized protein</fullName>
    </submittedName>
</protein>
<keyword evidence="4" id="KW-1185">Reference proteome</keyword>